<evidence type="ECO:0000313" key="8">
    <source>
        <dbReference type="Proteomes" id="UP000706039"/>
    </source>
</evidence>
<keyword evidence="3" id="KW-0731">Sigma factor</keyword>
<evidence type="ECO:0000256" key="4">
    <source>
        <dbReference type="ARBA" id="ARBA00023163"/>
    </source>
</evidence>
<dbReference type="Proteomes" id="UP000706039">
    <property type="component" value="Unassembled WGS sequence"/>
</dbReference>
<proteinExistence type="inferred from homology"/>
<evidence type="ECO:0000259" key="5">
    <source>
        <dbReference type="Pfam" id="PF04542"/>
    </source>
</evidence>
<dbReference type="InterPro" id="IPR013325">
    <property type="entry name" value="RNA_pol_sigma_r2"/>
</dbReference>
<evidence type="ECO:0000256" key="1">
    <source>
        <dbReference type="ARBA" id="ARBA00010641"/>
    </source>
</evidence>
<feature type="domain" description="RNA polymerase sigma-70 region 2" evidence="5">
    <location>
        <begin position="48"/>
        <end position="111"/>
    </location>
</feature>
<dbReference type="NCBIfam" id="TIGR02937">
    <property type="entry name" value="sigma70-ECF"/>
    <property type="match status" value="1"/>
</dbReference>
<feature type="domain" description="RNA polymerase sigma factor 70 region 4 type 2" evidence="6">
    <location>
        <begin position="141"/>
        <end position="190"/>
    </location>
</feature>
<keyword evidence="2" id="KW-0805">Transcription regulation</keyword>
<dbReference type="PANTHER" id="PTHR43133:SF63">
    <property type="entry name" value="RNA POLYMERASE SIGMA FACTOR FECI-RELATED"/>
    <property type="match status" value="1"/>
</dbReference>
<dbReference type="InterPro" id="IPR013249">
    <property type="entry name" value="RNA_pol_sigma70_r4_t2"/>
</dbReference>
<dbReference type="Pfam" id="PF08281">
    <property type="entry name" value="Sigma70_r4_2"/>
    <property type="match status" value="1"/>
</dbReference>
<keyword evidence="4" id="KW-0804">Transcription</keyword>
<evidence type="ECO:0000256" key="3">
    <source>
        <dbReference type="ARBA" id="ARBA00023082"/>
    </source>
</evidence>
<dbReference type="RefSeq" id="WP_222988176.1">
    <property type="nucleotide sequence ID" value="NZ_JAINVV010000001.1"/>
</dbReference>
<dbReference type="InterPro" id="IPR007627">
    <property type="entry name" value="RNA_pol_sigma70_r2"/>
</dbReference>
<dbReference type="Gene3D" id="1.10.1740.10">
    <property type="match status" value="1"/>
</dbReference>
<evidence type="ECO:0000256" key="2">
    <source>
        <dbReference type="ARBA" id="ARBA00023015"/>
    </source>
</evidence>
<dbReference type="InterPro" id="IPR014284">
    <property type="entry name" value="RNA_pol_sigma-70_dom"/>
</dbReference>
<accession>A0ABS7PKS3</accession>
<comment type="caution">
    <text evidence="7">The sequence shown here is derived from an EMBL/GenBank/DDBJ whole genome shotgun (WGS) entry which is preliminary data.</text>
</comment>
<evidence type="ECO:0000259" key="6">
    <source>
        <dbReference type="Pfam" id="PF08281"/>
    </source>
</evidence>
<dbReference type="Gene3D" id="1.10.10.10">
    <property type="entry name" value="Winged helix-like DNA-binding domain superfamily/Winged helix DNA-binding domain"/>
    <property type="match status" value="1"/>
</dbReference>
<protein>
    <submittedName>
        <fullName evidence="7">Sigma-70 family RNA polymerase sigma factor</fullName>
    </submittedName>
</protein>
<dbReference type="EMBL" id="JAINVV010000001">
    <property type="protein sequence ID" value="MBY8821087.1"/>
    <property type="molecule type" value="Genomic_DNA"/>
</dbReference>
<name>A0ABS7PKS3_9SPHN</name>
<dbReference type="SUPFAM" id="SSF88946">
    <property type="entry name" value="Sigma2 domain of RNA polymerase sigma factors"/>
    <property type="match status" value="1"/>
</dbReference>
<dbReference type="InterPro" id="IPR013324">
    <property type="entry name" value="RNA_pol_sigma_r3/r4-like"/>
</dbReference>
<organism evidence="7 8">
    <name type="scientific">Sphingomonas colocasiae</name>
    <dbReference type="NCBI Taxonomy" id="1848973"/>
    <lineage>
        <taxon>Bacteria</taxon>
        <taxon>Pseudomonadati</taxon>
        <taxon>Pseudomonadota</taxon>
        <taxon>Alphaproteobacteria</taxon>
        <taxon>Sphingomonadales</taxon>
        <taxon>Sphingomonadaceae</taxon>
        <taxon>Sphingomonas</taxon>
    </lineage>
</organism>
<keyword evidence="8" id="KW-1185">Reference proteome</keyword>
<gene>
    <name evidence="7" type="ORF">K7G82_02210</name>
</gene>
<dbReference type="PANTHER" id="PTHR43133">
    <property type="entry name" value="RNA POLYMERASE ECF-TYPE SIGMA FACTO"/>
    <property type="match status" value="1"/>
</dbReference>
<evidence type="ECO:0000313" key="7">
    <source>
        <dbReference type="EMBL" id="MBY8821087.1"/>
    </source>
</evidence>
<sequence>MEFSGNSWGAAEDGDAFESNSFPSPSPHVCNRSDELSQSIWFERYIAPHEPWLRRQLLAWARPCDIDDIVQDCFVKLLVSSEAGHHVDNPCGLIYRAARNLAIDRHRRKARVEFIAMDAEFDAADDAVNLEQAFDARCSLERVVEALNAMPATRRRIFQLSRFNDMPHKVLAAEVGLSVSAIEKNLRAAVAVLRQARDEPAERSIAFAD</sequence>
<dbReference type="SUPFAM" id="SSF88659">
    <property type="entry name" value="Sigma3 and sigma4 domains of RNA polymerase sigma factors"/>
    <property type="match status" value="1"/>
</dbReference>
<dbReference type="Pfam" id="PF04542">
    <property type="entry name" value="Sigma70_r2"/>
    <property type="match status" value="1"/>
</dbReference>
<reference evidence="7 8" key="1">
    <citation type="submission" date="2021-08" db="EMBL/GenBank/DDBJ databases">
        <authorList>
            <person name="Tuo L."/>
        </authorList>
    </citation>
    <scope>NUCLEOTIDE SEQUENCE [LARGE SCALE GENOMIC DNA]</scope>
    <source>
        <strain evidence="7 8">JCM 31229</strain>
    </source>
</reference>
<comment type="similarity">
    <text evidence="1">Belongs to the sigma-70 factor family. ECF subfamily.</text>
</comment>
<dbReference type="InterPro" id="IPR036388">
    <property type="entry name" value="WH-like_DNA-bd_sf"/>
</dbReference>
<dbReference type="InterPro" id="IPR039425">
    <property type="entry name" value="RNA_pol_sigma-70-like"/>
</dbReference>